<gene>
    <name evidence="1" type="ORF">BDM02DRAFT_395546</name>
</gene>
<sequence length="747" mass="83131">MNQTLEKNICNLPDGVANREVNDLHERAKRHLDPALRYACKSWHKHLTDGHTIRTPAISSALHRFLEKKFLFWLEVLSVLGAAREAVDALDVTAKWLEMSPTLDLINDCFRFVMGFFEIISTSCPHIYHSALPLCPRKSIVRSLYESHARPFARIVRGLPDSWGSSIAVARFASQIYTAVWSPCSRFIAILLGERIEILDAVTLSRVTTLYSPEGCLSSQLVFSPNTRLLTSYGGHLMKFTSWDLQTGGLVSSITLGLPGRYWPLLIYPTCGAMVAGLHCGKPIFTIFICDVLSGTHKYSHPVEGEFLGEIWTHGECLRFATVDSGSMTTWEVGFASPHTPTPVECLPIPDNFHPGRYELHPTSSRLAFATERSLVVWDAQHSKFLLQSTDFNYSTVWPMSFSSDGRFLVCSTGSGGIHLWKESPTGYTLHQKFTPNPSSLSYVRVSPDGESITALDGWDSPSDGLTILLWRIADSNTSLSDISALTVRRYQGPLIVELSSDEVLAAVARRFRDTVTVLDLKFGITRLTIDTGMGVHAVGVDGSAVVVVGEGKIITWSLPAGNNVLNPRAGVNDSVLTTTFNCPSFVLRVLRPISVSPDLRRIAIIGRYKYYQGPLYLYDVPTGNLLAPKFVREPFTVSFSPDGHEVWSDSYTGGRNGWKIAEDSKSNAIGLKHLESRTGPPGCFPFQSSRGYEVTDDRWVLSPGRKRLLWLPPGWRLDHKDRRWSGRFLMLLGSKLPEPVILELEE</sequence>
<comment type="caution">
    <text evidence="1">The sequence shown here is derived from an EMBL/GenBank/DDBJ whole genome shotgun (WGS) entry which is preliminary data.</text>
</comment>
<keyword evidence="2" id="KW-1185">Reference proteome</keyword>
<evidence type="ECO:0000313" key="2">
    <source>
        <dbReference type="Proteomes" id="UP000886501"/>
    </source>
</evidence>
<reference evidence="1" key="2">
    <citation type="journal article" date="2020" name="Nat. Commun.">
        <title>Large-scale genome sequencing of mycorrhizal fungi provides insights into the early evolution of symbiotic traits.</title>
        <authorList>
            <person name="Miyauchi S."/>
            <person name="Kiss E."/>
            <person name="Kuo A."/>
            <person name="Drula E."/>
            <person name="Kohler A."/>
            <person name="Sanchez-Garcia M."/>
            <person name="Morin E."/>
            <person name="Andreopoulos B."/>
            <person name="Barry K.W."/>
            <person name="Bonito G."/>
            <person name="Buee M."/>
            <person name="Carver A."/>
            <person name="Chen C."/>
            <person name="Cichocki N."/>
            <person name="Clum A."/>
            <person name="Culley D."/>
            <person name="Crous P.W."/>
            <person name="Fauchery L."/>
            <person name="Girlanda M."/>
            <person name="Hayes R.D."/>
            <person name="Keri Z."/>
            <person name="LaButti K."/>
            <person name="Lipzen A."/>
            <person name="Lombard V."/>
            <person name="Magnuson J."/>
            <person name="Maillard F."/>
            <person name="Murat C."/>
            <person name="Nolan M."/>
            <person name="Ohm R.A."/>
            <person name="Pangilinan J."/>
            <person name="Pereira M.F."/>
            <person name="Perotto S."/>
            <person name="Peter M."/>
            <person name="Pfister S."/>
            <person name="Riley R."/>
            <person name="Sitrit Y."/>
            <person name="Stielow J.B."/>
            <person name="Szollosi G."/>
            <person name="Zifcakova L."/>
            <person name="Stursova M."/>
            <person name="Spatafora J.W."/>
            <person name="Tedersoo L."/>
            <person name="Vaario L.M."/>
            <person name="Yamada A."/>
            <person name="Yan M."/>
            <person name="Wang P."/>
            <person name="Xu J."/>
            <person name="Bruns T."/>
            <person name="Baldrian P."/>
            <person name="Vilgalys R."/>
            <person name="Dunand C."/>
            <person name="Henrissat B."/>
            <person name="Grigoriev I.V."/>
            <person name="Hibbett D."/>
            <person name="Nagy L.G."/>
            <person name="Martin F.M."/>
        </authorList>
    </citation>
    <scope>NUCLEOTIDE SEQUENCE</scope>
    <source>
        <strain evidence="1">P2</strain>
    </source>
</reference>
<dbReference type="EMBL" id="MU118076">
    <property type="protein sequence ID" value="KAF9645843.1"/>
    <property type="molecule type" value="Genomic_DNA"/>
</dbReference>
<name>A0ACB6Z904_THEGA</name>
<dbReference type="Proteomes" id="UP000886501">
    <property type="component" value="Unassembled WGS sequence"/>
</dbReference>
<proteinExistence type="predicted"/>
<reference evidence="1" key="1">
    <citation type="submission" date="2019-10" db="EMBL/GenBank/DDBJ databases">
        <authorList>
            <consortium name="DOE Joint Genome Institute"/>
            <person name="Kuo A."/>
            <person name="Miyauchi S."/>
            <person name="Kiss E."/>
            <person name="Drula E."/>
            <person name="Kohler A."/>
            <person name="Sanchez-Garcia M."/>
            <person name="Andreopoulos B."/>
            <person name="Barry K.W."/>
            <person name="Bonito G."/>
            <person name="Buee M."/>
            <person name="Carver A."/>
            <person name="Chen C."/>
            <person name="Cichocki N."/>
            <person name="Clum A."/>
            <person name="Culley D."/>
            <person name="Crous P.W."/>
            <person name="Fauchery L."/>
            <person name="Girlanda M."/>
            <person name="Hayes R."/>
            <person name="Keri Z."/>
            <person name="Labutti K."/>
            <person name="Lipzen A."/>
            <person name="Lombard V."/>
            <person name="Magnuson J."/>
            <person name="Maillard F."/>
            <person name="Morin E."/>
            <person name="Murat C."/>
            <person name="Nolan M."/>
            <person name="Ohm R."/>
            <person name="Pangilinan J."/>
            <person name="Pereira M."/>
            <person name="Perotto S."/>
            <person name="Peter M."/>
            <person name="Riley R."/>
            <person name="Sitrit Y."/>
            <person name="Stielow B."/>
            <person name="Szollosi G."/>
            <person name="Zifcakova L."/>
            <person name="Stursova M."/>
            <person name="Spatafora J.W."/>
            <person name="Tedersoo L."/>
            <person name="Vaario L.-M."/>
            <person name="Yamada A."/>
            <person name="Yan M."/>
            <person name="Wang P."/>
            <person name="Xu J."/>
            <person name="Bruns T."/>
            <person name="Baldrian P."/>
            <person name="Vilgalys R."/>
            <person name="Henrissat B."/>
            <person name="Grigoriev I.V."/>
            <person name="Hibbett D."/>
            <person name="Nagy L.G."/>
            <person name="Martin F.M."/>
        </authorList>
    </citation>
    <scope>NUCLEOTIDE SEQUENCE</scope>
    <source>
        <strain evidence="1">P2</strain>
    </source>
</reference>
<protein>
    <submittedName>
        <fullName evidence="1">YVTN repeat-like/Quino protein amine dehydrogenase</fullName>
    </submittedName>
</protein>
<organism evidence="1 2">
    <name type="scientific">Thelephora ganbajun</name>
    <name type="common">Ganba fungus</name>
    <dbReference type="NCBI Taxonomy" id="370292"/>
    <lineage>
        <taxon>Eukaryota</taxon>
        <taxon>Fungi</taxon>
        <taxon>Dikarya</taxon>
        <taxon>Basidiomycota</taxon>
        <taxon>Agaricomycotina</taxon>
        <taxon>Agaricomycetes</taxon>
        <taxon>Thelephorales</taxon>
        <taxon>Thelephoraceae</taxon>
        <taxon>Thelephora</taxon>
    </lineage>
</organism>
<accession>A0ACB6Z904</accession>
<evidence type="ECO:0000313" key="1">
    <source>
        <dbReference type="EMBL" id="KAF9645843.1"/>
    </source>
</evidence>